<dbReference type="Proteomes" id="UP000286415">
    <property type="component" value="Unassembled WGS sequence"/>
</dbReference>
<proteinExistence type="predicted"/>
<evidence type="ECO:0000313" key="2">
    <source>
        <dbReference type="Proteomes" id="UP000286415"/>
    </source>
</evidence>
<dbReference type="EMBL" id="NIRI02000042">
    <property type="protein sequence ID" value="KAG5449628.1"/>
    <property type="molecule type" value="Genomic_DNA"/>
</dbReference>
<reference evidence="1 2" key="1">
    <citation type="journal article" date="2018" name="Biotechnol. Adv.">
        <title>Improved genomic resources and new bioinformatic workflow for the carcinogenic parasite Clonorchis sinensis: Biotechnological implications.</title>
        <authorList>
            <person name="Wang D."/>
            <person name="Korhonen P.K."/>
            <person name="Gasser R.B."/>
            <person name="Young N.D."/>
        </authorList>
    </citation>
    <scope>NUCLEOTIDE SEQUENCE [LARGE SCALE GENOMIC DNA]</scope>
    <source>
        <strain evidence="1">Cs-k2</strain>
    </source>
</reference>
<dbReference type="GO" id="GO:0006886">
    <property type="term" value="P:intracellular protein transport"/>
    <property type="evidence" value="ECO:0007669"/>
    <property type="project" value="InterPro"/>
</dbReference>
<dbReference type="OrthoDB" id="10401623at2759"/>
<reference evidence="1 2" key="2">
    <citation type="journal article" date="2021" name="Genomics">
        <title>High-quality reference genome for Clonorchis sinensis.</title>
        <authorList>
            <person name="Young N.D."/>
            <person name="Stroehlein A.J."/>
            <person name="Kinkar L."/>
            <person name="Wang T."/>
            <person name="Sohn W.M."/>
            <person name="Chang B.C.H."/>
            <person name="Kaur P."/>
            <person name="Weisz D."/>
            <person name="Dudchenko O."/>
            <person name="Aiden E.L."/>
            <person name="Korhonen P.K."/>
            <person name="Gasser R.B."/>
        </authorList>
    </citation>
    <scope>NUCLEOTIDE SEQUENCE [LARGE SCALE GENOMIC DNA]</scope>
    <source>
        <strain evidence="1">Cs-k2</strain>
    </source>
</reference>
<organism evidence="1 2">
    <name type="scientific">Clonorchis sinensis</name>
    <name type="common">Chinese liver fluke</name>
    <dbReference type="NCBI Taxonomy" id="79923"/>
    <lineage>
        <taxon>Eukaryota</taxon>
        <taxon>Metazoa</taxon>
        <taxon>Spiralia</taxon>
        <taxon>Lophotrochozoa</taxon>
        <taxon>Platyhelminthes</taxon>
        <taxon>Trematoda</taxon>
        <taxon>Digenea</taxon>
        <taxon>Opisthorchiida</taxon>
        <taxon>Opisthorchiata</taxon>
        <taxon>Opisthorchiidae</taxon>
        <taxon>Clonorchis</taxon>
    </lineage>
</organism>
<dbReference type="GO" id="GO:0031267">
    <property type="term" value="F:small GTPase binding"/>
    <property type="evidence" value="ECO:0007669"/>
    <property type="project" value="InterPro"/>
</dbReference>
<keyword evidence="2" id="KW-1185">Reference proteome</keyword>
<dbReference type="PROSITE" id="PS50916">
    <property type="entry name" value="RABBD"/>
    <property type="match status" value="1"/>
</dbReference>
<name>A0A8T1ML19_CLOSI</name>
<sequence>MGNELSQSGEPGNPSDHISYETAGIPLITYQRPLDDTGRSIPCSRDNAIPEDDQSRSCPDNRRNQAITAEAEKQANEMCLTDEEKDHINQVLSRVRRLEEQEESRILSFAMHTQAISHFLKKQYRQHHLTNRTLMAFVRSAKNWVLKMLFQANRSGTIKRIRDNQNSTNRSAFHSYWYTQIPVVTFIERPQNSLETSQEASAFAVPKVKSACYWLRKKCIEIYVQKPGYNTLETDHSSGAASALNDNCVEA</sequence>
<gene>
    <name evidence="1" type="ORF">CSKR_104139</name>
</gene>
<evidence type="ECO:0000313" key="1">
    <source>
        <dbReference type="EMBL" id="KAG5449628.1"/>
    </source>
</evidence>
<dbReference type="InterPro" id="IPR010911">
    <property type="entry name" value="Rab_BD"/>
</dbReference>
<accession>A0A8T1ML19</accession>
<protein>
    <submittedName>
        <fullName evidence="1">Uncharacterized protein</fullName>
    </submittedName>
</protein>
<comment type="caution">
    <text evidence="1">The sequence shown here is derived from an EMBL/GenBank/DDBJ whole genome shotgun (WGS) entry which is preliminary data.</text>
</comment>